<gene>
    <name evidence="2" type="ORF">GCM10011496_10310</name>
</gene>
<keyword evidence="1" id="KW-0472">Membrane</keyword>
<feature type="transmembrane region" description="Helical" evidence="1">
    <location>
        <begin position="45"/>
        <end position="74"/>
    </location>
</feature>
<evidence type="ECO:0000256" key="1">
    <source>
        <dbReference type="SAM" id="Phobius"/>
    </source>
</evidence>
<protein>
    <recommendedName>
        <fullName evidence="4">Phage holin family protein</fullName>
    </recommendedName>
</protein>
<dbReference type="RefSeq" id="WP_188707283.1">
    <property type="nucleotide sequence ID" value="NZ_BMIG01000003.1"/>
</dbReference>
<dbReference type="Proteomes" id="UP000620596">
    <property type="component" value="Unassembled WGS sequence"/>
</dbReference>
<reference evidence="2" key="1">
    <citation type="journal article" date="2014" name="Int. J. Syst. Evol. Microbiol.">
        <title>Complete genome sequence of Corynebacterium casei LMG S-19264T (=DSM 44701T), isolated from a smear-ripened cheese.</title>
        <authorList>
            <consortium name="US DOE Joint Genome Institute (JGI-PGF)"/>
            <person name="Walter F."/>
            <person name="Albersmeier A."/>
            <person name="Kalinowski J."/>
            <person name="Ruckert C."/>
        </authorList>
    </citation>
    <scope>NUCLEOTIDE SEQUENCE</scope>
    <source>
        <strain evidence="2">CGMCC 1.15322</strain>
    </source>
</reference>
<name>A0A916SCN1_9BURK</name>
<sequence length="142" mass="15437">MNPPEISTPPRLLASLRQLALTALAMAHTRLALAGVELEEELQRLLGLLLSLLGLLVFGLVGVLTATLMVVWAVDAAQRVTVLACFSAAYLGLAGGFAWRVQRMLAKRPPFLQATLAEMKRDREALQAESTGYMPRGKDTHE</sequence>
<keyword evidence="3" id="KW-1185">Reference proteome</keyword>
<evidence type="ECO:0000313" key="2">
    <source>
        <dbReference type="EMBL" id="GGA91351.1"/>
    </source>
</evidence>
<keyword evidence="1" id="KW-0812">Transmembrane</keyword>
<dbReference type="InterPro" id="IPR009937">
    <property type="entry name" value="Phage_holin_3_6"/>
</dbReference>
<evidence type="ECO:0008006" key="4">
    <source>
        <dbReference type="Google" id="ProtNLM"/>
    </source>
</evidence>
<organism evidence="2 3">
    <name type="scientific">Polaromonas eurypsychrophila</name>
    <dbReference type="NCBI Taxonomy" id="1614635"/>
    <lineage>
        <taxon>Bacteria</taxon>
        <taxon>Pseudomonadati</taxon>
        <taxon>Pseudomonadota</taxon>
        <taxon>Betaproteobacteria</taxon>
        <taxon>Burkholderiales</taxon>
        <taxon>Comamonadaceae</taxon>
        <taxon>Polaromonas</taxon>
    </lineage>
</organism>
<dbReference type="EMBL" id="BMIG01000003">
    <property type="protein sequence ID" value="GGA91351.1"/>
    <property type="molecule type" value="Genomic_DNA"/>
</dbReference>
<accession>A0A916SCN1</accession>
<reference evidence="2" key="2">
    <citation type="submission" date="2020-09" db="EMBL/GenBank/DDBJ databases">
        <authorList>
            <person name="Sun Q."/>
            <person name="Zhou Y."/>
        </authorList>
    </citation>
    <scope>NUCLEOTIDE SEQUENCE</scope>
    <source>
        <strain evidence="2">CGMCC 1.15322</strain>
    </source>
</reference>
<dbReference type="AlphaFoldDB" id="A0A916SCN1"/>
<proteinExistence type="predicted"/>
<keyword evidence="1" id="KW-1133">Transmembrane helix</keyword>
<feature type="transmembrane region" description="Helical" evidence="1">
    <location>
        <begin position="80"/>
        <end position="99"/>
    </location>
</feature>
<evidence type="ECO:0000313" key="3">
    <source>
        <dbReference type="Proteomes" id="UP000620596"/>
    </source>
</evidence>
<comment type="caution">
    <text evidence="2">The sequence shown here is derived from an EMBL/GenBank/DDBJ whole genome shotgun (WGS) entry which is preliminary data.</text>
</comment>
<dbReference type="Pfam" id="PF07332">
    <property type="entry name" value="Phage_holin_3_6"/>
    <property type="match status" value="1"/>
</dbReference>